<organism evidence="1 2">
    <name type="scientific">Brassica napus</name>
    <name type="common">Rape</name>
    <dbReference type="NCBI Taxonomy" id="3708"/>
    <lineage>
        <taxon>Eukaryota</taxon>
        <taxon>Viridiplantae</taxon>
        <taxon>Streptophyta</taxon>
        <taxon>Embryophyta</taxon>
        <taxon>Tracheophyta</taxon>
        <taxon>Spermatophyta</taxon>
        <taxon>Magnoliopsida</taxon>
        <taxon>eudicotyledons</taxon>
        <taxon>Gunneridae</taxon>
        <taxon>Pentapetalae</taxon>
        <taxon>rosids</taxon>
        <taxon>malvids</taxon>
        <taxon>Brassicales</taxon>
        <taxon>Brassicaceae</taxon>
        <taxon>Brassiceae</taxon>
        <taxon>Brassica</taxon>
    </lineage>
</organism>
<feature type="non-terminal residue" evidence="1">
    <location>
        <position position="103"/>
    </location>
</feature>
<protein>
    <submittedName>
        <fullName evidence="1">Uncharacterized protein</fullName>
    </submittedName>
</protein>
<name>A0ABQ8BNE2_BRANA</name>
<comment type="caution">
    <text evidence="1">The sequence shown here is derived from an EMBL/GenBank/DDBJ whole genome shotgun (WGS) entry which is preliminary data.</text>
</comment>
<keyword evidence="2" id="KW-1185">Reference proteome</keyword>
<sequence length="103" mass="12166">MISIQIFFFNCYQSFQIVIVSIDNHISLSNYYCIAHNLLRQASIYREKKNVVELRVARFILFSEFDFETIPFHCRDYQALLPQKRLRSGKVKYPSTCFVLGAC</sequence>
<dbReference type="Gene3D" id="1.20.58.80">
    <property type="entry name" value="Phosphotransferase system, lactose/cellobiose-type IIA subunit"/>
    <property type="match status" value="1"/>
</dbReference>
<evidence type="ECO:0000313" key="2">
    <source>
        <dbReference type="Proteomes" id="UP000824890"/>
    </source>
</evidence>
<reference evidence="1 2" key="1">
    <citation type="submission" date="2021-05" db="EMBL/GenBank/DDBJ databases">
        <title>Genome Assembly of Synthetic Allotetraploid Brassica napus Reveals Homoeologous Exchanges between Subgenomes.</title>
        <authorList>
            <person name="Davis J.T."/>
        </authorList>
    </citation>
    <scope>NUCLEOTIDE SEQUENCE [LARGE SCALE GENOMIC DNA]</scope>
    <source>
        <strain evidence="2">cv. Da-Ae</strain>
        <tissue evidence="1">Seedling</tissue>
    </source>
</reference>
<proteinExistence type="predicted"/>
<evidence type="ECO:0000313" key="1">
    <source>
        <dbReference type="EMBL" id="KAH0906356.1"/>
    </source>
</evidence>
<dbReference type="EMBL" id="JAGKQM010000010">
    <property type="protein sequence ID" value="KAH0906356.1"/>
    <property type="molecule type" value="Genomic_DNA"/>
</dbReference>
<dbReference type="Proteomes" id="UP000824890">
    <property type="component" value="Unassembled WGS sequence"/>
</dbReference>
<accession>A0ABQ8BNE2</accession>
<gene>
    <name evidence="1" type="ORF">HID58_038183</name>
</gene>